<feature type="compositionally biased region" description="Low complexity" evidence="2">
    <location>
        <begin position="42"/>
        <end position="65"/>
    </location>
</feature>
<dbReference type="Gene3D" id="3.30.1140.60">
    <property type="entry name" value="F-actin capping protein, alpha subunit"/>
    <property type="match status" value="1"/>
</dbReference>
<dbReference type="InterPro" id="IPR002189">
    <property type="entry name" value="CapZ_alpha"/>
</dbReference>
<sequence length="544" mass="58471">MIYNHLQFLICNYSGPTIPPAAAPLTTQPAPKPTTEPQVPGVAPATTQVPAPQPTAAVSPQAPAAPTVPPAAAPLTTQPAPKPTTEPQAPAAAPATTPTPAPTVPPAAAPLKTEPAAKPTTAPEAPAAAPATTPAPAPTVPPAAAPSTTQPTPKPTTAPQAPAAAPATTPAAAPQPTTAASPAAPAGPAVPPAAAPLKTEPAAKPTTAPQAPAGAAAAKPAPAPLTTQPTPKPTEPQPSATTPGAPAKQTADAQAAKKPETPDIEPAEETEIDQEEAAKALKIKLICNLLKQCPPGEFKNVFEDLRFLLCDDKLMKQEVAQVCANHSKKNFTTANIKGDNVLVTRHNDMEGDRFFDPQIKLSFTFDHLNRRADKILLYCNIRRDKAELWRETLNVTLEAYMKRHFISGVCRVYRKTIRNKPFLVICMESHQNKKFWNFLWKSEWIIAITPPVSEIKGDLKVQLHYFKKGNLHWTASSTAEGSIYLIHRDQFALDFEKFIEAEDNKFQMDLVKSLYDLSNETWREFRRRLPVTRTSISWDILMMT</sequence>
<dbReference type="PRINTS" id="PR01217">
    <property type="entry name" value="PRICHEXTENSN"/>
</dbReference>
<evidence type="ECO:0000313" key="4">
    <source>
        <dbReference type="RefSeq" id="XP_060543592.1"/>
    </source>
</evidence>
<feature type="compositionally biased region" description="Low complexity" evidence="2">
    <location>
        <begin position="145"/>
        <end position="187"/>
    </location>
</feature>
<dbReference type="GeneID" id="117680094"/>
<reference evidence="4" key="1">
    <citation type="submission" date="2025-08" db="UniProtKB">
        <authorList>
            <consortium name="RefSeq"/>
        </authorList>
    </citation>
    <scope>IDENTIFICATION</scope>
    <source>
        <tissue evidence="4">Blood</tissue>
    </source>
</reference>
<evidence type="ECO:0000256" key="2">
    <source>
        <dbReference type="SAM" id="MobiDB-lite"/>
    </source>
</evidence>
<feature type="compositionally biased region" description="Pro residues" evidence="2">
    <location>
        <begin position="97"/>
        <end position="108"/>
    </location>
</feature>
<gene>
    <name evidence="4" type="primary">CAPZA3</name>
</gene>
<feature type="compositionally biased region" description="Low complexity" evidence="2">
    <location>
        <begin position="245"/>
        <end position="254"/>
    </location>
</feature>
<dbReference type="SUPFAM" id="SSF90096">
    <property type="entry name" value="Subunits of heterodimeric actin filament capping protein Capz"/>
    <property type="match status" value="1"/>
</dbReference>
<feature type="region of interest" description="Disordered" evidence="2">
    <location>
        <begin position="22"/>
        <end position="273"/>
    </location>
</feature>
<dbReference type="Proteomes" id="UP001652622">
    <property type="component" value="Unplaced"/>
</dbReference>
<name>A0ABM3Z5G2_PANGU</name>
<dbReference type="Pfam" id="PF01267">
    <property type="entry name" value="F-actin_cap_A"/>
    <property type="match status" value="1"/>
</dbReference>
<keyword evidence="1" id="KW-0009">Actin-binding</keyword>
<feature type="compositionally biased region" description="Low complexity" evidence="2">
    <location>
        <begin position="73"/>
        <end position="96"/>
    </location>
</feature>
<proteinExistence type="predicted"/>
<evidence type="ECO:0000256" key="1">
    <source>
        <dbReference type="ARBA" id="ARBA00023203"/>
    </source>
</evidence>
<dbReference type="InterPro" id="IPR037282">
    <property type="entry name" value="CapZ_alpha/beta"/>
</dbReference>
<feature type="compositionally biased region" description="Low complexity" evidence="2">
    <location>
        <begin position="195"/>
        <end position="229"/>
    </location>
</feature>
<dbReference type="PANTHER" id="PTHR10653">
    <property type="entry name" value="F-ACTIN-CAPPING PROTEIN SUBUNIT ALPHA"/>
    <property type="match status" value="1"/>
</dbReference>
<evidence type="ECO:0000313" key="3">
    <source>
        <dbReference type="Proteomes" id="UP001652622"/>
    </source>
</evidence>
<protein>
    <submittedName>
        <fullName evidence="4">F-actin-capping protein subunit alpha-3</fullName>
    </submittedName>
</protein>
<feature type="compositionally biased region" description="Acidic residues" evidence="2">
    <location>
        <begin position="262"/>
        <end position="273"/>
    </location>
</feature>
<dbReference type="PANTHER" id="PTHR10653:SF6">
    <property type="entry name" value="F-ACTIN-CAPPING PROTEIN SUBUNIT ALPHA-3"/>
    <property type="match status" value="1"/>
</dbReference>
<feature type="compositionally biased region" description="Low complexity" evidence="2">
    <location>
        <begin position="109"/>
        <end position="132"/>
    </location>
</feature>
<organism evidence="3 4">
    <name type="scientific">Pantherophis guttatus</name>
    <name type="common">Corn snake</name>
    <name type="synonym">Elaphe guttata</name>
    <dbReference type="NCBI Taxonomy" id="94885"/>
    <lineage>
        <taxon>Eukaryota</taxon>
        <taxon>Metazoa</taxon>
        <taxon>Chordata</taxon>
        <taxon>Craniata</taxon>
        <taxon>Vertebrata</taxon>
        <taxon>Euteleostomi</taxon>
        <taxon>Lepidosauria</taxon>
        <taxon>Squamata</taxon>
        <taxon>Bifurcata</taxon>
        <taxon>Unidentata</taxon>
        <taxon>Episquamata</taxon>
        <taxon>Toxicofera</taxon>
        <taxon>Serpentes</taxon>
        <taxon>Colubroidea</taxon>
        <taxon>Colubridae</taxon>
        <taxon>Colubrinae</taxon>
        <taxon>Pantherophis</taxon>
    </lineage>
</organism>
<dbReference type="Gene3D" id="3.90.1150.210">
    <property type="entry name" value="F-actin capping protein, beta subunit"/>
    <property type="match status" value="1"/>
</dbReference>
<dbReference type="InterPro" id="IPR042276">
    <property type="entry name" value="CapZ_alpha/beta_2"/>
</dbReference>
<dbReference type="InterPro" id="IPR042489">
    <property type="entry name" value="CapZ_alpha_1"/>
</dbReference>
<accession>A0ABM3Z5G2</accession>
<feature type="compositionally biased region" description="Pro residues" evidence="2">
    <location>
        <begin position="133"/>
        <end position="144"/>
    </location>
</feature>
<feature type="compositionally biased region" description="Low complexity" evidence="2">
    <location>
        <begin position="23"/>
        <end position="35"/>
    </location>
</feature>
<keyword evidence="3" id="KW-1185">Reference proteome</keyword>
<dbReference type="RefSeq" id="XP_060543592.1">
    <property type="nucleotide sequence ID" value="XM_060687609.1"/>
</dbReference>